<comment type="caution">
    <text evidence="2">The sequence shown here is derived from an EMBL/GenBank/DDBJ whole genome shotgun (WGS) entry which is preliminary data.</text>
</comment>
<dbReference type="OMA" id="MFSINIS"/>
<evidence type="ECO:0000313" key="3">
    <source>
        <dbReference type="Proteomes" id="UP000198287"/>
    </source>
</evidence>
<feature type="domain" description="BTB" evidence="1">
    <location>
        <begin position="53"/>
        <end position="121"/>
    </location>
</feature>
<dbReference type="AlphaFoldDB" id="A0A226DTY0"/>
<proteinExistence type="predicted"/>
<name>A0A226DTY0_FOLCA</name>
<dbReference type="InterPro" id="IPR011333">
    <property type="entry name" value="SKP1/BTB/POZ_sf"/>
</dbReference>
<dbReference type="Pfam" id="PF00651">
    <property type="entry name" value="BTB"/>
    <property type="match status" value="1"/>
</dbReference>
<dbReference type="Gene3D" id="3.30.710.10">
    <property type="entry name" value="Potassium Channel Kv1.1, Chain A"/>
    <property type="match status" value="1"/>
</dbReference>
<dbReference type="STRING" id="158441.A0A226DTY0"/>
<dbReference type="SUPFAM" id="SSF54695">
    <property type="entry name" value="POZ domain"/>
    <property type="match status" value="1"/>
</dbReference>
<reference evidence="2 3" key="1">
    <citation type="submission" date="2015-12" db="EMBL/GenBank/DDBJ databases">
        <title>The genome of Folsomia candida.</title>
        <authorList>
            <person name="Faddeeva A."/>
            <person name="Derks M.F."/>
            <person name="Anvar Y."/>
            <person name="Smit S."/>
            <person name="Van Straalen N."/>
            <person name="Roelofs D."/>
        </authorList>
    </citation>
    <scope>NUCLEOTIDE SEQUENCE [LARGE SCALE GENOMIC DNA]</scope>
    <source>
        <strain evidence="2 3">VU population</strain>
        <tissue evidence="2">Whole body</tissue>
    </source>
</reference>
<dbReference type="Proteomes" id="UP000198287">
    <property type="component" value="Unassembled WGS sequence"/>
</dbReference>
<dbReference type="SMART" id="SM00225">
    <property type="entry name" value="BTB"/>
    <property type="match status" value="1"/>
</dbReference>
<gene>
    <name evidence="2" type="ORF">Fcan01_17335</name>
</gene>
<dbReference type="PANTHER" id="PTHR24413">
    <property type="entry name" value="SPECKLE-TYPE POZ PROTEIN"/>
    <property type="match status" value="1"/>
</dbReference>
<dbReference type="InterPro" id="IPR000210">
    <property type="entry name" value="BTB/POZ_dom"/>
</dbReference>
<dbReference type="CDD" id="cd18186">
    <property type="entry name" value="BTB_POZ_ZBTB_KLHL-like"/>
    <property type="match status" value="1"/>
</dbReference>
<dbReference type="EMBL" id="LNIX01000012">
    <property type="protein sequence ID" value="OXA48157.1"/>
    <property type="molecule type" value="Genomic_DNA"/>
</dbReference>
<sequence>MDMFSINISVMRYERAEIVLHVQDEIAKKTLLPDERSHHFDALEDMFLSKELADCTFICPGNVELPAHRLILSCKSPVFKQMFRHDVKEVREGRIILDDVSGPVFIAFLRFLYTARLPHGTCLDLPLLKDLFKLADKYDVSKLKNLCEFHLFKSVNSKNAIEMFHFGDMYNGVELKQQALRILQANGVGSLPSLEIVKELFVTHPEKFLQILNLQEAEERE</sequence>
<protein>
    <submittedName>
        <fullName evidence="2">Speckle-type POZ protein</fullName>
    </submittedName>
</protein>
<keyword evidence="3" id="KW-1185">Reference proteome</keyword>
<accession>A0A226DTY0</accession>
<organism evidence="2 3">
    <name type="scientific">Folsomia candida</name>
    <name type="common">Springtail</name>
    <dbReference type="NCBI Taxonomy" id="158441"/>
    <lineage>
        <taxon>Eukaryota</taxon>
        <taxon>Metazoa</taxon>
        <taxon>Ecdysozoa</taxon>
        <taxon>Arthropoda</taxon>
        <taxon>Hexapoda</taxon>
        <taxon>Collembola</taxon>
        <taxon>Entomobryomorpha</taxon>
        <taxon>Isotomoidea</taxon>
        <taxon>Isotomidae</taxon>
        <taxon>Proisotominae</taxon>
        <taxon>Folsomia</taxon>
    </lineage>
</organism>
<dbReference type="OrthoDB" id="10249567at2759"/>
<evidence type="ECO:0000259" key="1">
    <source>
        <dbReference type="PROSITE" id="PS50097"/>
    </source>
</evidence>
<dbReference type="PROSITE" id="PS50097">
    <property type="entry name" value="BTB"/>
    <property type="match status" value="1"/>
</dbReference>
<evidence type="ECO:0000313" key="2">
    <source>
        <dbReference type="EMBL" id="OXA48157.1"/>
    </source>
</evidence>